<organism evidence="1 2">
    <name type="scientific">Tanacetum coccineum</name>
    <dbReference type="NCBI Taxonomy" id="301880"/>
    <lineage>
        <taxon>Eukaryota</taxon>
        <taxon>Viridiplantae</taxon>
        <taxon>Streptophyta</taxon>
        <taxon>Embryophyta</taxon>
        <taxon>Tracheophyta</taxon>
        <taxon>Spermatophyta</taxon>
        <taxon>Magnoliopsida</taxon>
        <taxon>eudicotyledons</taxon>
        <taxon>Gunneridae</taxon>
        <taxon>Pentapetalae</taxon>
        <taxon>asterids</taxon>
        <taxon>campanulids</taxon>
        <taxon>Asterales</taxon>
        <taxon>Asteraceae</taxon>
        <taxon>Asteroideae</taxon>
        <taxon>Anthemideae</taxon>
        <taxon>Anthemidinae</taxon>
        <taxon>Tanacetum</taxon>
    </lineage>
</organism>
<dbReference type="EMBL" id="BQNB010013335">
    <property type="protein sequence ID" value="GJT14700.1"/>
    <property type="molecule type" value="Genomic_DNA"/>
</dbReference>
<comment type="caution">
    <text evidence="1">The sequence shown here is derived from an EMBL/GenBank/DDBJ whole genome shotgun (WGS) entry which is preliminary data.</text>
</comment>
<protein>
    <submittedName>
        <fullName evidence="1">Uncharacterized protein</fullName>
    </submittedName>
</protein>
<keyword evidence="2" id="KW-1185">Reference proteome</keyword>
<sequence length="130" mass="15019">MTTNTSAMHNDIMASGSKERPPMLALGIYAQWQLHFLRYVNLKPNRKLIRQCIFEVTYKLTQITIIAIPVDGENPVQASRVKDLFRRFIHELNPNDIGEAPAFKMMQSMSMSVQSTRRFKDVHVWKVPVS</sequence>
<evidence type="ECO:0000313" key="2">
    <source>
        <dbReference type="Proteomes" id="UP001151760"/>
    </source>
</evidence>
<gene>
    <name evidence="1" type="ORF">Tco_0861742</name>
</gene>
<evidence type="ECO:0000313" key="1">
    <source>
        <dbReference type="EMBL" id="GJT14700.1"/>
    </source>
</evidence>
<reference evidence="1" key="1">
    <citation type="journal article" date="2022" name="Int. J. Mol. Sci.">
        <title>Draft Genome of Tanacetum Coccineum: Genomic Comparison of Closely Related Tanacetum-Family Plants.</title>
        <authorList>
            <person name="Yamashiro T."/>
            <person name="Shiraishi A."/>
            <person name="Nakayama K."/>
            <person name="Satake H."/>
        </authorList>
    </citation>
    <scope>NUCLEOTIDE SEQUENCE</scope>
</reference>
<proteinExistence type="predicted"/>
<reference evidence="1" key="2">
    <citation type="submission" date="2022-01" db="EMBL/GenBank/DDBJ databases">
        <authorList>
            <person name="Yamashiro T."/>
            <person name="Shiraishi A."/>
            <person name="Satake H."/>
            <person name="Nakayama K."/>
        </authorList>
    </citation>
    <scope>NUCLEOTIDE SEQUENCE</scope>
</reference>
<name>A0ABQ5BIP9_9ASTR</name>
<accession>A0ABQ5BIP9</accession>
<dbReference type="Proteomes" id="UP001151760">
    <property type="component" value="Unassembled WGS sequence"/>
</dbReference>